<proteinExistence type="predicted"/>
<dbReference type="Proteomes" id="UP000499080">
    <property type="component" value="Unassembled WGS sequence"/>
</dbReference>
<dbReference type="EMBL" id="BGPR01021409">
    <property type="protein sequence ID" value="GBN86668.1"/>
    <property type="molecule type" value="Genomic_DNA"/>
</dbReference>
<accession>A0A4Y2SEL2</accession>
<protein>
    <submittedName>
        <fullName evidence="1">Uncharacterized protein</fullName>
    </submittedName>
</protein>
<comment type="caution">
    <text evidence="1">The sequence shown here is derived from an EMBL/GenBank/DDBJ whole genome shotgun (WGS) entry which is preliminary data.</text>
</comment>
<name>A0A4Y2SEL2_ARAVE</name>
<evidence type="ECO:0000313" key="3">
    <source>
        <dbReference type="Proteomes" id="UP000499080"/>
    </source>
</evidence>
<sequence>MIAQKDFLHDDHSQHDTCCAQDGGFSRRFYDEDDVTIKTIFSRCMPVLAPEPSQEGRLWDTRRVPVGGAAISSDVRTSSC</sequence>
<evidence type="ECO:0000313" key="1">
    <source>
        <dbReference type="EMBL" id="GBN86668.1"/>
    </source>
</evidence>
<dbReference type="AlphaFoldDB" id="A0A4Y2SEL2"/>
<dbReference type="EMBL" id="BGPR01021410">
    <property type="protein sequence ID" value="GBN86673.1"/>
    <property type="molecule type" value="Genomic_DNA"/>
</dbReference>
<gene>
    <name evidence="2" type="ORF">AVEN_143861_1</name>
    <name evidence="1" type="ORF">AVEN_69028_1</name>
</gene>
<keyword evidence="3" id="KW-1185">Reference proteome</keyword>
<reference evidence="1 3" key="1">
    <citation type="journal article" date="2019" name="Sci. Rep.">
        <title>Orb-weaving spider Araneus ventricosus genome elucidates the spidroin gene catalogue.</title>
        <authorList>
            <person name="Kono N."/>
            <person name="Nakamura H."/>
            <person name="Ohtoshi R."/>
            <person name="Moran D.A.P."/>
            <person name="Shinohara A."/>
            <person name="Yoshida Y."/>
            <person name="Fujiwara M."/>
            <person name="Mori M."/>
            <person name="Tomita M."/>
            <person name="Arakawa K."/>
        </authorList>
    </citation>
    <scope>NUCLEOTIDE SEQUENCE [LARGE SCALE GENOMIC DNA]</scope>
</reference>
<evidence type="ECO:0000313" key="2">
    <source>
        <dbReference type="EMBL" id="GBN86673.1"/>
    </source>
</evidence>
<organism evidence="1 3">
    <name type="scientific">Araneus ventricosus</name>
    <name type="common">Orbweaver spider</name>
    <name type="synonym">Epeira ventricosa</name>
    <dbReference type="NCBI Taxonomy" id="182803"/>
    <lineage>
        <taxon>Eukaryota</taxon>
        <taxon>Metazoa</taxon>
        <taxon>Ecdysozoa</taxon>
        <taxon>Arthropoda</taxon>
        <taxon>Chelicerata</taxon>
        <taxon>Arachnida</taxon>
        <taxon>Araneae</taxon>
        <taxon>Araneomorphae</taxon>
        <taxon>Entelegynae</taxon>
        <taxon>Araneoidea</taxon>
        <taxon>Araneidae</taxon>
        <taxon>Araneus</taxon>
    </lineage>
</organism>